<accession>A0A074Z387</accession>
<dbReference type="Proteomes" id="UP000030641">
    <property type="component" value="Unassembled WGS sequence"/>
</dbReference>
<sequence>MESLVSAHGHKEDLNDKASWQREIMRWSLKHAVHCAPSTLDDSVKMQYNADVTISRLGFNIHQQPETSDMLAQQIYRWRWEVENVQACGPQLRLPYHPIRAAWLWMEEYGAELWPADAHKRGHLYPSTTFVYLRDRSGYVDLEPDQRLDIDENIAEFCFSKGTLHPYNDMFQKVLQYFAELVLQQN</sequence>
<evidence type="ECO:0000313" key="2">
    <source>
        <dbReference type="Proteomes" id="UP000030641"/>
    </source>
</evidence>
<dbReference type="RefSeq" id="XP_013342131.1">
    <property type="nucleotide sequence ID" value="XM_013486677.1"/>
</dbReference>
<dbReference type="GeneID" id="25372148"/>
<keyword evidence="2" id="KW-1185">Reference proteome</keyword>
<proteinExistence type="predicted"/>
<dbReference type="EMBL" id="KL584765">
    <property type="protein sequence ID" value="KEQ93506.1"/>
    <property type="molecule type" value="Genomic_DNA"/>
</dbReference>
<organism evidence="1 2">
    <name type="scientific">Aureobasidium subglaciale (strain EXF-2481)</name>
    <name type="common">Aureobasidium pullulans var. subglaciale</name>
    <dbReference type="NCBI Taxonomy" id="1043005"/>
    <lineage>
        <taxon>Eukaryota</taxon>
        <taxon>Fungi</taxon>
        <taxon>Dikarya</taxon>
        <taxon>Ascomycota</taxon>
        <taxon>Pezizomycotina</taxon>
        <taxon>Dothideomycetes</taxon>
        <taxon>Dothideomycetidae</taxon>
        <taxon>Dothideales</taxon>
        <taxon>Saccotheciaceae</taxon>
        <taxon>Aureobasidium</taxon>
    </lineage>
</organism>
<dbReference type="HOGENOM" id="CLU_1454120_0_0_1"/>
<dbReference type="AlphaFoldDB" id="A0A074Z387"/>
<name>A0A074Z387_AURSE</name>
<gene>
    <name evidence="1" type="ORF">AUEXF2481DRAFT_90292</name>
</gene>
<protein>
    <submittedName>
        <fullName evidence="1">Uncharacterized protein</fullName>
    </submittedName>
</protein>
<reference evidence="1 2" key="1">
    <citation type="journal article" date="2014" name="BMC Genomics">
        <title>Genome sequencing of four Aureobasidium pullulans varieties: biotechnological potential, stress tolerance, and description of new species.</title>
        <authorList>
            <person name="Gostin Ar C."/>
            <person name="Ohm R.A."/>
            <person name="Kogej T."/>
            <person name="Sonjak S."/>
            <person name="Turk M."/>
            <person name="Zajc J."/>
            <person name="Zalar P."/>
            <person name="Grube M."/>
            <person name="Sun H."/>
            <person name="Han J."/>
            <person name="Sharma A."/>
            <person name="Chiniquy J."/>
            <person name="Ngan C.Y."/>
            <person name="Lipzen A."/>
            <person name="Barry K."/>
            <person name="Grigoriev I.V."/>
            <person name="Gunde-Cimerman N."/>
        </authorList>
    </citation>
    <scope>NUCLEOTIDE SEQUENCE [LARGE SCALE GENOMIC DNA]</scope>
    <source>
        <strain evidence="1 2">EXF-2481</strain>
    </source>
</reference>
<dbReference type="OrthoDB" id="3905133at2759"/>
<evidence type="ECO:0000313" key="1">
    <source>
        <dbReference type="EMBL" id="KEQ93506.1"/>
    </source>
</evidence>
<dbReference type="InParanoid" id="A0A074Z387"/>